<dbReference type="PANTHER" id="PTHR11078:SF3">
    <property type="entry name" value="ANTITERMINATION NUSB DOMAIN-CONTAINING PROTEIN"/>
    <property type="match status" value="1"/>
</dbReference>
<evidence type="ECO:0000256" key="5">
    <source>
        <dbReference type="ARBA" id="ARBA00023163"/>
    </source>
</evidence>
<dbReference type="PANTHER" id="PTHR11078">
    <property type="entry name" value="N UTILIZATION SUBSTANCE PROTEIN B-RELATED"/>
    <property type="match status" value="1"/>
</dbReference>
<organism evidence="8 9">
    <name type="scientific">Desulfobulbus propionicus (strain ATCC 33891 / DSM 2032 / VKM B-1956 / 1pr3)</name>
    <dbReference type="NCBI Taxonomy" id="577650"/>
    <lineage>
        <taxon>Bacteria</taxon>
        <taxon>Pseudomonadati</taxon>
        <taxon>Thermodesulfobacteriota</taxon>
        <taxon>Desulfobulbia</taxon>
        <taxon>Desulfobulbales</taxon>
        <taxon>Desulfobulbaceae</taxon>
        <taxon>Desulfobulbus</taxon>
    </lineage>
</organism>
<protein>
    <recommendedName>
        <fullName evidence="6">Transcription antitermination protein NusB</fullName>
    </recommendedName>
    <alternativeName>
        <fullName evidence="6">Antitermination factor NusB</fullName>
    </alternativeName>
</protein>
<dbReference type="Pfam" id="PF01029">
    <property type="entry name" value="NusB"/>
    <property type="match status" value="1"/>
</dbReference>
<feature type="domain" description="NusB/RsmB/TIM44" evidence="7">
    <location>
        <begin position="5"/>
        <end position="135"/>
    </location>
</feature>
<comment type="similarity">
    <text evidence="1 6">Belongs to the NusB family.</text>
</comment>
<keyword evidence="3 6" id="KW-0694">RNA-binding</keyword>
<keyword evidence="2 6" id="KW-0889">Transcription antitermination</keyword>
<dbReference type="AlphaFoldDB" id="A0A7U3YKH7"/>
<dbReference type="SUPFAM" id="SSF48013">
    <property type="entry name" value="NusB-like"/>
    <property type="match status" value="1"/>
</dbReference>
<dbReference type="GO" id="GO:0031564">
    <property type="term" value="P:transcription antitermination"/>
    <property type="evidence" value="ECO:0007669"/>
    <property type="project" value="UniProtKB-KW"/>
</dbReference>
<dbReference type="CDD" id="cd00619">
    <property type="entry name" value="Terminator_NusB"/>
    <property type="match status" value="1"/>
</dbReference>
<keyword evidence="5 6" id="KW-0804">Transcription</keyword>
<sequence length="140" mass="16015">MGLRRKSRELALQFLFSHDFQERSCAPDDVARDLDMFCQLFDVSQKALPYGRELILGICRHREEIDALLATHSHNWRVERMSLVDRNILRIAVFEMRHCDQAPAQVAINEALEIAKRYSIGESVSFINGILDAIQASLAT</sequence>
<keyword evidence="4 6" id="KW-0805">Transcription regulation</keyword>
<dbReference type="Gene3D" id="1.10.940.10">
    <property type="entry name" value="NusB-like"/>
    <property type="match status" value="1"/>
</dbReference>
<evidence type="ECO:0000256" key="4">
    <source>
        <dbReference type="ARBA" id="ARBA00023015"/>
    </source>
</evidence>
<keyword evidence="9" id="KW-1185">Reference proteome</keyword>
<evidence type="ECO:0000313" key="9">
    <source>
        <dbReference type="Proteomes" id="UP000006365"/>
    </source>
</evidence>
<dbReference type="NCBIfam" id="TIGR01951">
    <property type="entry name" value="nusB"/>
    <property type="match status" value="1"/>
</dbReference>
<reference evidence="8 9" key="1">
    <citation type="journal article" date="2011" name="Stand. Genomic Sci.">
        <title>Complete genome sequence of Desulfobulbus propionicus type strain (1pr3).</title>
        <authorList>
            <person name="Pagani I."/>
            <person name="Lapidus A."/>
            <person name="Nolan M."/>
            <person name="Lucas S."/>
            <person name="Hammon N."/>
            <person name="Deshpande S."/>
            <person name="Cheng J.F."/>
            <person name="Chertkov O."/>
            <person name="Davenport K."/>
            <person name="Tapia R."/>
            <person name="Han C."/>
            <person name="Goodwin L."/>
            <person name="Pitluck S."/>
            <person name="Liolios K."/>
            <person name="Mavromatis K."/>
            <person name="Ivanova N."/>
            <person name="Mikhailova N."/>
            <person name="Pati A."/>
            <person name="Chen A."/>
            <person name="Palaniappan K."/>
            <person name="Land M."/>
            <person name="Hauser L."/>
            <person name="Chang Y.J."/>
            <person name="Jeffries C.D."/>
            <person name="Detter J.C."/>
            <person name="Brambilla E."/>
            <person name="Kannan K.P."/>
            <person name="Djao O.D."/>
            <person name="Rohde M."/>
            <person name="Pukall R."/>
            <person name="Spring S."/>
            <person name="Goker M."/>
            <person name="Sikorski J."/>
            <person name="Woyke T."/>
            <person name="Bristow J."/>
            <person name="Eisen J.A."/>
            <person name="Markowitz V."/>
            <person name="Hugenholtz P."/>
            <person name="Kyrpides N.C."/>
            <person name="Klenk H.P."/>
        </authorList>
    </citation>
    <scope>NUCLEOTIDE SEQUENCE [LARGE SCALE GENOMIC DNA]</scope>
    <source>
        <strain evidence="9">ATCC 33891 / DSM 2032 / 1pr3</strain>
    </source>
</reference>
<evidence type="ECO:0000256" key="2">
    <source>
        <dbReference type="ARBA" id="ARBA00022814"/>
    </source>
</evidence>
<dbReference type="KEGG" id="dpr:Despr_0769"/>
<comment type="function">
    <text evidence="6">Involved in transcription antitermination. Required for transcription of ribosomal RNA (rRNA) genes. Binds specifically to the boxA antiterminator sequence of the ribosomal RNA (rrn) operons.</text>
</comment>
<dbReference type="RefSeq" id="WP_015723488.1">
    <property type="nucleotide sequence ID" value="NC_014972.1"/>
</dbReference>
<dbReference type="GO" id="GO:0003723">
    <property type="term" value="F:RNA binding"/>
    <property type="evidence" value="ECO:0007669"/>
    <property type="project" value="UniProtKB-UniRule"/>
</dbReference>
<evidence type="ECO:0000259" key="7">
    <source>
        <dbReference type="Pfam" id="PF01029"/>
    </source>
</evidence>
<dbReference type="InterPro" id="IPR006027">
    <property type="entry name" value="NusB_RsmB_TIM44"/>
</dbReference>
<dbReference type="GO" id="GO:0006353">
    <property type="term" value="P:DNA-templated transcription termination"/>
    <property type="evidence" value="ECO:0007669"/>
    <property type="project" value="UniProtKB-UniRule"/>
</dbReference>
<dbReference type="HAMAP" id="MF_00073">
    <property type="entry name" value="NusB"/>
    <property type="match status" value="1"/>
</dbReference>
<dbReference type="GO" id="GO:0005829">
    <property type="term" value="C:cytosol"/>
    <property type="evidence" value="ECO:0007669"/>
    <property type="project" value="TreeGrafter"/>
</dbReference>
<name>A0A7U3YKH7_DESPD</name>
<dbReference type="InterPro" id="IPR011605">
    <property type="entry name" value="NusB_fam"/>
</dbReference>
<dbReference type="InterPro" id="IPR035926">
    <property type="entry name" value="NusB-like_sf"/>
</dbReference>
<accession>A0A7U3YKH7</accession>
<dbReference type="EMBL" id="CP002364">
    <property type="protein sequence ID" value="ADW16943.1"/>
    <property type="molecule type" value="Genomic_DNA"/>
</dbReference>
<evidence type="ECO:0000256" key="3">
    <source>
        <dbReference type="ARBA" id="ARBA00022884"/>
    </source>
</evidence>
<evidence type="ECO:0000256" key="6">
    <source>
        <dbReference type="HAMAP-Rule" id="MF_00073"/>
    </source>
</evidence>
<evidence type="ECO:0000313" key="8">
    <source>
        <dbReference type="EMBL" id="ADW16943.1"/>
    </source>
</evidence>
<gene>
    <name evidence="6" type="primary">nusB</name>
    <name evidence="8" type="ordered locus">Despr_0769</name>
</gene>
<evidence type="ECO:0000256" key="1">
    <source>
        <dbReference type="ARBA" id="ARBA00005952"/>
    </source>
</evidence>
<proteinExistence type="inferred from homology"/>
<dbReference type="Proteomes" id="UP000006365">
    <property type="component" value="Chromosome"/>
</dbReference>